<evidence type="ECO:0000259" key="2">
    <source>
        <dbReference type="Pfam" id="PF02481"/>
    </source>
</evidence>
<dbReference type="OrthoDB" id="9785707at2"/>
<dbReference type="InterPro" id="IPR057666">
    <property type="entry name" value="DrpA_SLOG"/>
</dbReference>
<dbReference type="Proteomes" id="UP000321201">
    <property type="component" value="Unassembled WGS sequence"/>
</dbReference>
<dbReference type="NCBIfam" id="TIGR00732">
    <property type="entry name" value="dprA"/>
    <property type="match status" value="1"/>
</dbReference>
<evidence type="ECO:0000313" key="5">
    <source>
        <dbReference type="Proteomes" id="UP000321201"/>
    </source>
</evidence>
<dbReference type="Gene3D" id="3.40.50.450">
    <property type="match status" value="1"/>
</dbReference>
<proteinExistence type="inferred from homology"/>
<evidence type="ECO:0000259" key="3">
    <source>
        <dbReference type="Pfam" id="PF17782"/>
    </source>
</evidence>
<dbReference type="Pfam" id="PF17782">
    <property type="entry name" value="WHD_DprA"/>
    <property type="match status" value="1"/>
</dbReference>
<comment type="caution">
    <text evidence="4">The sequence shown here is derived from an EMBL/GenBank/DDBJ whole genome shotgun (WGS) entry which is preliminary data.</text>
</comment>
<feature type="domain" description="DprA winged helix" evidence="3">
    <location>
        <begin position="304"/>
        <end position="351"/>
    </location>
</feature>
<evidence type="ECO:0000313" key="4">
    <source>
        <dbReference type="EMBL" id="TXF13272.1"/>
    </source>
</evidence>
<dbReference type="SUPFAM" id="SSF102405">
    <property type="entry name" value="MCP/YpsA-like"/>
    <property type="match status" value="1"/>
</dbReference>
<dbReference type="Gene3D" id="1.10.10.10">
    <property type="entry name" value="Winged helix-like DNA-binding domain superfamily/Winged helix DNA-binding domain"/>
    <property type="match status" value="1"/>
</dbReference>
<protein>
    <submittedName>
        <fullName evidence="4">DNA-protecting protein DprA</fullName>
    </submittedName>
</protein>
<keyword evidence="5" id="KW-1185">Reference proteome</keyword>
<sequence length="357" mass="37217">MALDRRLEAWIQLTHLPGFGGQSLRLLLAALGGPEEVLAAGPGTIAKIAGEAVAARFRKGPDRATVEATLRWAQAPGNHLIALDDERYPGQLLNIPDPPALLFVKGRLELLVRPALAVVGSRNATPQGVANAEAFARALSDGGLTIVSGLALGIDAAAHRGGLAGASSSVAVTGTGLDRIYPGRNRDLALALAQQGALVSEFPLGTPPRAENFPRRNRLLSGLSLGCLVVEAALQSGSLITARLAAEQGREVFAIPGSIHSPLSKGCHALIKQGAKLVETAHDVLEELGLRGVGTPTPADLSTVPSLLAHMGFDPVDADTLAQRAGRAHHEVVAELTRLELEGRIASLPGGRYQRIR</sequence>
<dbReference type="InterPro" id="IPR041614">
    <property type="entry name" value="DprA_WH"/>
</dbReference>
<dbReference type="Pfam" id="PF02481">
    <property type="entry name" value="DNA_processg_A"/>
    <property type="match status" value="1"/>
</dbReference>
<accession>A0A5C7EXR7</accession>
<dbReference type="FunCoup" id="A0A5C7EXR7">
    <property type="interactions" value="344"/>
</dbReference>
<comment type="similarity">
    <text evidence="1">Belongs to the DprA/Smf family.</text>
</comment>
<dbReference type="RefSeq" id="WP_147798446.1">
    <property type="nucleotide sequence ID" value="NZ_VPFL01000002.1"/>
</dbReference>
<dbReference type="GO" id="GO:0009294">
    <property type="term" value="P:DNA-mediated transformation"/>
    <property type="evidence" value="ECO:0007669"/>
    <property type="project" value="InterPro"/>
</dbReference>
<feature type="domain" description="Smf/DprA SLOG" evidence="2">
    <location>
        <begin position="80"/>
        <end position="288"/>
    </location>
</feature>
<evidence type="ECO:0000256" key="1">
    <source>
        <dbReference type="ARBA" id="ARBA00006525"/>
    </source>
</evidence>
<dbReference type="InterPro" id="IPR003488">
    <property type="entry name" value="DprA"/>
</dbReference>
<dbReference type="PANTHER" id="PTHR43022:SF1">
    <property type="entry name" value="PROTEIN SMF"/>
    <property type="match status" value="1"/>
</dbReference>
<organism evidence="4 5">
    <name type="scientific">Pelomicrobium methylotrophicum</name>
    <dbReference type="NCBI Taxonomy" id="2602750"/>
    <lineage>
        <taxon>Bacteria</taxon>
        <taxon>Pseudomonadati</taxon>
        <taxon>Pseudomonadota</taxon>
        <taxon>Hydrogenophilia</taxon>
        <taxon>Hydrogenophilia incertae sedis</taxon>
        <taxon>Pelomicrobium</taxon>
    </lineage>
</organism>
<dbReference type="AlphaFoldDB" id="A0A5C7EXR7"/>
<name>A0A5C7EXR7_9PROT</name>
<dbReference type="EMBL" id="VPFL01000002">
    <property type="protein sequence ID" value="TXF13272.1"/>
    <property type="molecule type" value="Genomic_DNA"/>
</dbReference>
<reference evidence="4 5" key="1">
    <citation type="submission" date="2019-08" db="EMBL/GenBank/DDBJ databases">
        <title>Pelomicrobium methylotrophicum gen. nov., sp. nov. a moderately thermophilic, facultatively anaerobic, lithoautotrophic and methylotrophic bacterium isolated from a terrestrial mud volcano.</title>
        <authorList>
            <person name="Slobodkina G.B."/>
            <person name="Merkel A.Y."/>
            <person name="Slobodkin A.I."/>
        </authorList>
    </citation>
    <scope>NUCLEOTIDE SEQUENCE [LARGE SCALE GENOMIC DNA]</scope>
    <source>
        <strain evidence="4 5">SM250</strain>
    </source>
</reference>
<dbReference type="InParanoid" id="A0A5C7EXR7"/>
<gene>
    <name evidence="4" type="primary">dprA</name>
    <name evidence="4" type="ORF">FR698_01660</name>
</gene>
<dbReference type="PANTHER" id="PTHR43022">
    <property type="entry name" value="PROTEIN SMF"/>
    <property type="match status" value="1"/>
</dbReference>
<dbReference type="InterPro" id="IPR036388">
    <property type="entry name" value="WH-like_DNA-bd_sf"/>
</dbReference>